<accession>A0A7H8NIS5</accession>
<gene>
    <name evidence="2" type="ORF">HUT08_13045</name>
</gene>
<organism evidence="2 3">
    <name type="scientific">Streptomyces buecherae</name>
    <dbReference type="NCBI Taxonomy" id="2763006"/>
    <lineage>
        <taxon>Bacteria</taxon>
        <taxon>Bacillati</taxon>
        <taxon>Actinomycetota</taxon>
        <taxon>Actinomycetes</taxon>
        <taxon>Kitasatosporales</taxon>
        <taxon>Streptomycetaceae</taxon>
        <taxon>Streptomyces</taxon>
    </lineage>
</organism>
<evidence type="ECO:0000313" key="2">
    <source>
        <dbReference type="EMBL" id="QKW54477.1"/>
    </source>
</evidence>
<feature type="transmembrane region" description="Helical" evidence="1">
    <location>
        <begin position="35"/>
        <end position="56"/>
    </location>
</feature>
<dbReference type="Proteomes" id="UP000509303">
    <property type="component" value="Chromosome"/>
</dbReference>
<keyword evidence="1" id="KW-1133">Transmembrane helix</keyword>
<keyword evidence="3" id="KW-1185">Reference proteome</keyword>
<name>A0A7H8NIS5_9ACTN</name>
<reference evidence="2 3" key="1">
    <citation type="submission" date="2020-06" db="EMBL/GenBank/DDBJ databases">
        <title>Genome mining for natural products.</title>
        <authorList>
            <person name="Zhang B."/>
            <person name="Shi J."/>
            <person name="Ge H."/>
        </authorList>
    </citation>
    <scope>NUCLEOTIDE SEQUENCE [LARGE SCALE GENOMIC DNA]</scope>
    <source>
        <strain evidence="2 3">NA00687</strain>
    </source>
</reference>
<proteinExistence type="predicted"/>
<dbReference type="AlphaFoldDB" id="A0A7H8NIS5"/>
<evidence type="ECO:0000313" key="3">
    <source>
        <dbReference type="Proteomes" id="UP000509303"/>
    </source>
</evidence>
<protein>
    <submittedName>
        <fullName evidence="2">Uncharacterized protein</fullName>
    </submittedName>
</protein>
<keyword evidence="1" id="KW-0812">Transmembrane</keyword>
<feature type="transmembrane region" description="Helical" evidence="1">
    <location>
        <begin position="68"/>
        <end position="89"/>
    </location>
</feature>
<dbReference type="EMBL" id="CP054929">
    <property type="protein sequence ID" value="QKW54477.1"/>
    <property type="molecule type" value="Genomic_DNA"/>
</dbReference>
<keyword evidence="1" id="KW-0472">Membrane</keyword>
<evidence type="ECO:0000256" key="1">
    <source>
        <dbReference type="SAM" id="Phobius"/>
    </source>
</evidence>
<sequence>MVEAVVIALLNWVLGLVVDHQDMSLADLDPGAMTIATWIAGGLIGLYLIGCGVALLRMAVRDLPPGRFARVLLITCAVTHGLLGAFAVGLVGWPAFAFMMVVLGLIVLSLFSYDEERDGARPGAEEAPPVGPAPYTSA</sequence>
<feature type="transmembrane region" description="Helical" evidence="1">
    <location>
        <begin position="95"/>
        <end position="113"/>
    </location>
</feature>